<dbReference type="RefSeq" id="WP_075293967.1">
    <property type="nucleotide sequence ID" value="NZ_CP018802.1"/>
</dbReference>
<gene>
    <name evidence="1" type="ORF">JFL49_03155</name>
</gene>
<dbReference type="Proteomes" id="UP000595373">
    <property type="component" value="Chromosome"/>
</dbReference>
<reference evidence="1 2" key="1">
    <citation type="submission" date="2020-12" db="EMBL/GenBank/DDBJ databases">
        <title>ASc-MMNZ-VFA-070.</title>
        <authorList>
            <person name="Schryvers A."/>
            <person name="Mostafa Nazari M."/>
            <person name="Farshchi Andisi V."/>
            <person name="Timsit E."/>
            <person name="Walter Morck D."/>
        </authorList>
    </citation>
    <scope>NUCLEOTIDE SEQUENCE [LARGE SCALE GENOMIC DNA]</scope>
    <source>
        <strain evidence="1 2">ASc-MMNZ-VFA-070</strain>
    </source>
</reference>
<keyword evidence="2" id="KW-1185">Reference proteome</keyword>
<protein>
    <submittedName>
        <fullName evidence="1">Uncharacterized protein</fullName>
    </submittedName>
</protein>
<proteinExistence type="predicted"/>
<dbReference type="PROSITE" id="PS51257">
    <property type="entry name" value="PROKAR_LIPOPROTEIN"/>
    <property type="match status" value="1"/>
</dbReference>
<sequence>MKLAKLVIPVLLGLGLTACNDDTAFIGTYQNAEKQLLYIDKTNTDKHFTVETKIKVKTYFGTETMDSRKYVVYKKGDQLLELGNDSVIGELGKDSFTLSINGITYKKKL</sequence>
<dbReference type="AlphaFoldDB" id="A0A9Q6K6X8"/>
<organism evidence="1 2">
    <name type="scientific">Histophilus somni</name>
    <name type="common">Haemophilus somnus</name>
    <dbReference type="NCBI Taxonomy" id="731"/>
    <lineage>
        <taxon>Bacteria</taxon>
        <taxon>Pseudomonadati</taxon>
        <taxon>Pseudomonadota</taxon>
        <taxon>Gammaproteobacteria</taxon>
        <taxon>Pasteurellales</taxon>
        <taxon>Pasteurellaceae</taxon>
        <taxon>Histophilus</taxon>
    </lineage>
</organism>
<dbReference type="EMBL" id="CP066558">
    <property type="protein sequence ID" value="QQF82918.1"/>
    <property type="molecule type" value="Genomic_DNA"/>
</dbReference>
<evidence type="ECO:0000313" key="1">
    <source>
        <dbReference type="EMBL" id="QQF82918.1"/>
    </source>
</evidence>
<evidence type="ECO:0000313" key="2">
    <source>
        <dbReference type="Proteomes" id="UP000595373"/>
    </source>
</evidence>
<name>A0A9Q6K6X8_HISSO</name>
<accession>A0A9Q6K6X8</accession>